<reference evidence="8 9" key="1">
    <citation type="journal article" date="2019" name="Int. J. Syst. Evol. Microbiol.">
        <title>The Global Catalogue of Microorganisms (GCM) 10K type strain sequencing project: providing services to taxonomists for standard genome sequencing and annotation.</title>
        <authorList>
            <consortium name="The Broad Institute Genomics Platform"/>
            <consortium name="The Broad Institute Genome Sequencing Center for Infectious Disease"/>
            <person name="Wu L."/>
            <person name="Ma J."/>
        </authorList>
    </citation>
    <scope>NUCLEOTIDE SEQUENCE [LARGE SCALE GENOMIC DNA]</scope>
    <source>
        <strain evidence="8 9">JCM 11117</strain>
    </source>
</reference>
<organism evidence="8 9">
    <name type="scientific">Pseudonocardia zijingensis</name>
    <dbReference type="NCBI Taxonomy" id="153376"/>
    <lineage>
        <taxon>Bacteria</taxon>
        <taxon>Bacillati</taxon>
        <taxon>Actinomycetota</taxon>
        <taxon>Actinomycetes</taxon>
        <taxon>Pseudonocardiales</taxon>
        <taxon>Pseudonocardiaceae</taxon>
        <taxon>Pseudonocardia</taxon>
    </lineage>
</organism>
<dbReference type="InterPro" id="IPR050638">
    <property type="entry name" value="AA-Vitamin_Transporters"/>
</dbReference>
<keyword evidence="5 6" id="KW-0472">Membrane</keyword>
<dbReference type="SUPFAM" id="SSF103481">
    <property type="entry name" value="Multidrug resistance efflux transporter EmrE"/>
    <property type="match status" value="2"/>
</dbReference>
<feature type="transmembrane region" description="Helical" evidence="6">
    <location>
        <begin position="226"/>
        <end position="248"/>
    </location>
</feature>
<evidence type="ECO:0000256" key="3">
    <source>
        <dbReference type="ARBA" id="ARBA00022692"/>
    </source>
</evidence>
<gene>
    <name evidence="8" type="ORF">GCM10009559_76680</name>
</gene>
<feature type="transmembrane region" description="Helical" evidence="6">
    <location>
        <begin position="260"/>
        <end position="277"/>
    </location>
</feature>
<feature type="domain" description="EamA" evidence="7">
    <location>
        <begin position="27"/>
        <end position="153"/>
    </location>
</feature>
<evidence type="ECO:0000256" key="6">
    <source>
        <dbReference type="SAM" id="Phobius"/>
    </source>
</evidence>
<protein>
    <submittedName>
        <fullName evidence="8">DMT family transporter</fullName>
    </submittedName>
</protein>
<feature type="transmembrane region" description="Helical" evidence="6">
    <location>
        <begin position="112"/>
        <end position="130"/>
    </location>
</feature>
<dbReference type="Pfam" id="PF00892">
    <property type="entry name" value="EamA"/>
    <property type="match status" value="2"/>
</dbReference>
<evidence type="ECO:0000256" key="2">
    <source>
        <dbReference type="ARBA" id="ARBA00007362"/>
    </source>
</evidence>
<keyword evidence="9" id="KW-1185">Reference proteome</keyword>
<feature type="transmembrane region" description="Helical" evidence="6">
    <location>
        <begin position="21"/>
        <end position="40"/>
    </location>
</feature>
<feature type="transmembrane region" description="Helical" evidence="6">
    <location>
        <begin position="85"/>
        <end position="106"/>
    </location>
</feature>
<proteinExistence type="inferred from homology"/>
<dbReference type="EMBL" id="BAAAHP010000313">
    <property type="protein sequence ID" value="GAA0907765.1"/>
    <property type="molecule type" value="Genomic_DNA"/>
</dbReference>
<evidence type="ECO:0000313" key="9">
    <source>
        <dbReference type="Proteomes" id="UP001499967"/>
    </source>
</evidence>
<evidence type="ECO:0000256" key="4">
    <source>
        <dbReference type="ARBA" id="ARBA00022989"/>
    </source>
</evidence>
<comment type="similarity">
    <text evidence="2">Belongs to the EamA transporter family.</text>
</comment>
<sequence>MLIHCEYTDRCGYLAGMNRHADAAAGAALVVMWSSGFVGAELGTRYAPADTLLAWRYIVAAALLGGLAAVLGTRLTPRALLRQGTLGLLCQFLYLGGVVFGVGLGVPAGTTALIAAVQPLVVAVAAGAVLGERIGPRQRAGLVLGLLGVALVVAGDVGPGSAPWWAFLLPIGGMAALSAGTVLERRWRPAESPLESLTAQTVLTAGVFVALAGAGGHLQPPADPGFWWAVAWVVVLSTFGGYGTYLLVLRRSGAVRVSTLLYLTPPTTMVWAFVMFGEVPGPLAVPGIAICAVGVAMALRPRVPQPRPAPLVARGSGTPRC</sequence>
<comment type="caution">
    <text evidence="8">The sequence shown here is derived from an EMBL/GenBank/DDBJ whole genome shotgun (WGS) entry which is preliminary data.</text>
</comment>
<comment type="subcellular location">
    <subcellularLocation>
        <location evidence="1">Membrane</location>
        <topology evidence="1">Multi-pass membrane protein</topology>
    </subcellularLocation>
</comment>
<evidence type="ECO:0000313" key="8">
    <source>
        <dbReference type="EMBL" id="GAA0907765.1"/>
    </source>
</evidence>
<evidence type="ECO:0000256" key="1">
    <source>
        <dbReference type="ARBA" id="ARBA00004141"/>
    </source>
</evidence>
<feature type="transmembrane region" description="Helical" evidence="6">
    <location>
        <begin position="142"/>
        <end position="158"/>
    </location>
</feature>
<evidence type="ECO:0000256" key="5">
    <source>
        <dbReference type="ARBA" id="ARBA00023136"/>
    </source>
</evidence>
<dbReference type="Proteomes" id="UP001499967">
    <property type="component" value="Unassembled WGS sequence"/>
</dbReference>
<feature type="transmembrane region" description="Helical" evidence="6">
    <location>
        <begin position="195"/>
        <end position="214"/>
    </location>
</feature>
<feature type="domain" description="EamA" evidence="7">
    <location>
        <begin position="165"/>
        <end position="299"/>
    </location>
</feature>
<name>A0ABN1NHH8_9PSEU</name>
<feature type="transmembrane region" description="Helical" evidence="6">
    <location>
        <begin position="52"/>
        <end position="73"/>
    </location>
</feature>
<keyword evidence="3 6" id="KW-0812">Transmembrane</keyword>
<feature type="transmembrane region" description="Helical" evidence="6">
    <location>
        <begin position="283"/>
        <end position="299"/>
    </location>
</feature>
<dbReference type="PANTHER" id="PTHR32322:SF2">
    <property type="entry name" value="EAMA DOMAIN-CONTAINING PROTEIN"/>
    <property type="match status" value="1"/>
</dbReference>
<keyword evidence="4 6" id="KW-1133">Transmembrane helix</keyword>
<evidence type="ECO:0000259" key="7">
    <source>
        <dbReference type="Pfam" id="PF00892"/>
    </source>
</evidence>
<feature type="transmembrane region" description="Helical" evidence="6">
    <location>
        <begin position="164"/>
        <end position="183"/>
    </location>
</feature>
<dbReference type="InterPro" id="IPR000620">
    <property type="entry name" value="EamA_dom"/>
</dbReference>
<dbReference type="InterPro" id="IPR037185">
    <property type="entry name" value="EmrE-like"/>
</dbReference>
<accession>A0ABN1NHH8</accession>
<dbReference type="PANTHER" id="PTHR32322">
    <property type="entry name" value="INNER MEMBRANE TRANSPORTER"/>
    <property type="match status" value="1"/>
</dbReference>